<keyword evidence="7" id="KW-0862">Zinc</keyword>
<keyword evidence="2" id="KW-0479">Metal-binding</keyword>
<dbReference type="GO" id="GO:0033557">
    <property type="term" value="C:Slx1-Slx4 complex"/>
    <property type="evidence" value="ECO:0007669"/>
    <property type="project" value="UniProtKB-UniRule"/>
</dbReference>
<evidence type="ECO:0000256" key="10">
    <source>
        <dbReference type="ARBA" id="ARBA00023242"/>
    </source>
</evidence>
<dbReference type="GO" id="GO:0000724">
    <property type="term" value="P:double-strand break repair via homologous recombination"/>
    <property type="evidence" value="ECO:0007669"/>
    <property type="project" value="TreeGrafter"/>
</dbReference>
<comment type="cofactor">
    <cofactor evidence="11">
        <name>a divalent metal cation</name>
        <dbReference type="ChEBI" id="CHEBI:60240"/>
    </cofactor>
</comment>
<dbReference type="PROSITE" id="PS50164">
    <property type="entry name" value="GIY_YIG"/>
    <property type="match status" value="1"/>
</dbReference>
<feature type="domain" description="GIY-YIG" evidence="12">
    <location>
        <begin position="9"/>
        <end position="94"/>
    </location>
</feature>
<dbReference type="InterPro" id="IPR013083">
    <property type="entry name" value="Znf_RING/FYVE/PHD"/>
</dbReference>
<dbReference type="Gene3D" id="3.40.1440.10">
    <property type="entry name" value="GIY-YIG endonuclease"/>
    <property type="match status" value="1"/>
</dbReference>
<comment type="caution">
    <text evidence="13">The sequence shown here is derived from an EMBL/GenBank/DDBJ whole genome shotgun (WGS) entry which is preliminary data.</text>
</comment>
<dbReference type="InterPro" id="IPR048749">
    <property type="entry name" value="SLX1_C"/>
</dbReference>
<evidence type="ECO:0000256" key="1">
    <source>
        <dbReference type="ARBA" id="ARBA00022722"/>
    </source>
</evidence>
<evidence type="ECO:0000256" key="7">
    <source>
        <dbReference type="ARBA" id="ARBA00022833"/>
    </source>
</evidence>
<dbReference type="FunFam" id="3.40.1440.10:FF:000008">
    <property type="entry name" value="Structure-specific endonuclease subunit SLX1 homolog"/>
    <property type="match status" value="1"/>
</dbReference>
<protein>
    <recommendedName>
        <fullName evidence="11">Structure-specific endonuclease subunit SLX1 homolog</fullName>
        <ecNumber evidence="11">3.1.-.-</ecNumber>
    </recommendedName>
</protein>
<evidence type="ECO:0000256" key="2">
    <source>
        <dbReference type="ARBA" id="ARBA00022723"/>
    </source>
</evidence>
<keyword evidence="6 11" id="KW-0378">Hydrolase</keyword>
<dbReference type="InterPro" id="IPR027520">
    <property type="entry name" value="Slx1"/>
</dbReference>
<evidence type="ECO:0000256" key="11">
    <source>
        <dbReference type="HAMAP-Rule" id="MF_03100"/>
    </source>
</evidence>
<evidence type="ECO:0000313" key="13">
    <source>
        <dbReference type="EMBL" id="KAF7998585.1"/>
    </source>
</evidence>
<dbReference type="GO" id="GO:0017108">
    <property type="term" value="F:5'-flap endonuclease activity"/>
    <property type="evidence" value="ECO:0007669"/>
    <property type="project" value="InterPro"/>
</dbReference>
<keyword evidence="14" id="KW-1185">Reference proteome</keyword>
<evidence type="ECO:0000256" key="4">
    <source>
        <dbReference type="ARBA" id="ARBA00022763"/>
    </source>
</evidence>
<dbReference type="EC" id="3.1.-.-" evidence="11"/>
<dbReference type="InterPro" id="IPR000305">
    <property type="entry name" value="GIY-YIG_endonuc"/>
</dbReference>
<evidence type="ECO:0000256" key="8">
    <source>
        <dbReference type="ARBA" id="ARBA00023172"/>
    </source>
</evidence>
<keyword evidence="9 11" id="KW-0234">DNA repair</keyword>
<comment type="caution">
    <text evidence="11">Lacks conserved residue(s) required for the propagation of feature annotation.</text>
</comment>
<keyword evidence="3 11" id="KW-0255">Endonuclease</keyword>
<comment type="similarity">
    <text evidence="11">Belongs to the SLX1 family.</text>
</comment>
<evidence type="ECO:0000256" key="5">
    <source>
        <dbReference type="ARBA" id="ARBA00022771"/>
    </source>
</evidence>
<keyword evidence="5" id="KW-0863">Zinc-finger</keyword>
<evidence type="ECO:0000259" key="12">
    <source>
        <dbReference type="PROSITE" id="PS50164"/>
    </source>
</evidence>
<keyword evidence="1 11" id="KW-0540">Nuclease</keyword>
<comment type="subunit">
    <text evidence="11">Forms a heterodimer with a member of the SLX4 family.</text>
</comment>
<keyword evidence="4 11" id="KW-0227">DNA damage</keyword>
<dbReference type="AlphaFoldDB" id="A0A835CZE7"/>
<dbReference type="PANTHER" id="PTHR20208">
    <property type="entry name" value="STRUCTURE-SPECIFIC ENDONUCLEASE SUBUNIT SLX1"/>
    <property type="match status" value="1"/>
</dbReference>
<organism evidence="13 14">
    <name type="scientific">Aphidius gifuensis</name>
    <name type="common">Parasitoid wasp</name>
    <dbReference type="NCBI Taxonomy" id="684658"/>
    <lineage>
        <taxon>Eukaryota</taxon>
        <taxon>Metazoa</taxon>
        <taxon>Ecdysozoa</taxon>
        <taxon>Arthropoda</taxon>
        <taxon>Hexapoda</taxon>
        <taxon>Insecta</taxon>
        <taxon>Pterygota</taxon>
        <taxon>Neoptera</taxon>
        <taxon>Endopterygota</taxon>
        <taxon>Hymenoptera</taxon>
        <taxon>Apocrita</taxon>
        <taxon>Ichneumonoidea</taxon>
        <taxon>Braconidae</taxon>
        <taxon>Aphidiinae</taxon>
        <taxon>Aphidius</taxon>
    </lineage>
</organism>
<accession>A0A835CZE7</accession>
<name>A0A835CZE7_APHGI</name>
<sequence length="270" mass="31400">MEESHIIEHFFGVYLLYCENPKYAGRNYIGYTVNPVQRLKRHNAGKQFGGAWKTSNKGPWKMVLVVHGFPNATSALRFEWAWQHPQMSRRLRTLPKKKSKQKTFAYSIFVLSAMLQVGPWCRLPLSLRWLDPKFFTELLSTISPPIHMPISYGEIQSQKLNNYKNLKNNKSDNQNLEFQQQETSDIFMCYICYLSLSPADKVDCLKSDCDFVAHLICFADEHETDNMILPIERSCPSCKTNLLWGNIIRKKIGCYLHLDEKNIYSSNDSE</sequence>
<dbReference type="InterPro" id="IPR035901">
    <property type="entry name" value="GIY-YIG_endonuc_sf"/>
</dbReference>
<dbReference type="OrthoDB" id="24645at2759"/>
<dbReference type="EMBL" id="JACMRX010000001">
    <property type="protein sequence ID" value="KAF7998585.1"/>
    <property type="molecule type" value="Genomic_DNA"/>
</dbReference>
<dbReference type="HAMAP" id="MF_03100">
    <property type="entry name" value="Endonuc_su_Slx1"/>
    <property type="match status" value="1"/>
</dbReference>
<dbReference type="CDD" id="cd10455">
    <property type="entry name" value="GIY-YIG_SLX1"/>
    <property type="match status" value="1"/>
</dbReference>
<comment type="function">
    <text evidence="11">Catalytic subunit of a heterodimeric structure-specific endonuclease that resolves DNA secondary structures generated during DNA repair and recombination. Has endonuclease activity towards branched DNA substrates, introducing single-strand cuts in duplex DNA close to junctions with ss-DNA.</text>
</comment>
<keyword evidence="8 11" id="KW-0233">DNA recombination</keyword>
<dbReference type="SUPFAM" id="SSF82771">
    <property type="entry name" value="GIY-YIG endonuclease"/>
    <property type="match status" value="1"/>
</dbReference>
<reference evidence="13 14" key="1">
    <citation type="submission" date="2020-08" db="EMBL/GenBank/DDBJ databases">
        <title>Aphidius gifuensis genome sequencing and assembly.</title>
        <authorList>
            <person name="Du Z."/>
        </authorList>
    </citation>
    <scope>NUCLEOTIDE SEQUENCE [LARGE SCALE GENOMIC DNA]</scope>
    <source>
        <strain evidence="13">YNYX2018</strain>
        <tissue evidence="13">Adults</tissue>
    </source>
</reference>
<dbReference type="GO" id="GO:0008270">
    <property type="term" value="F:zinc ion binding"/>
    <property type="evidence" value="ECO:0007669"/>
    <property type="project" value="UniProtKB-KW"/>
</dbReference>
<dbReference type="InterPro" id="IPR050381">
    <property type="entry name" value="SLX1_endonuclease"/>
</dbReference>
<proteinExistence type="inferred from homology"/>
<comment type="subcellular location">
    <subcellularLocation>
        <location evidence="11">Nucleus</location>
    </subcellularLocation>
</comment>
<dbReference type="PANTHER" id="PTHR20208:SF10">
    <property type="entry name" value="STRUCTURE-SPECIFIC ENDONUCLEASE SUBUNIT SLX1"/>
    <property type="match status" value="1"/>
</dbReference>
<dbReference type="Gene3D" id="3.30.40.10">
    <property type="entry name" value="Zinc/RING finger domain, C3HC4 (zinc finger)"/>
    <property type="match status" value="1"/>
</dbReference>
<gene>
    <name evidence="13" type="ORF">HCN44_010993</name>
</gene>
<keyword evidence="10 11" id="KW-0539">Nucleus</keyword>
<evidence type="ECO:0000256" key="3">
    <source>
        <dbReference type="ARBA" id="ARBA00022759"/>
    </source>
</evidence>
<evidence type="ECO:0000256" key="9">
    <source>
        <dbReference type="ARBA" id="ARBA00023204"/>
    </source>
</evidence>
<dbReference type="SUPFAM" id="SSF57850">
    <property type="entry name" value="RING/U-box"/>
    <property type="match status" value="1"/>
</dbReference>
<evidence type="ECO:0000313" key="14">
    <source>
        <dbReference type="Proteomes" id="UP000639338"/>
    </source>
</evidence>
<dbReference type="Pfam" id="PF01541">
    <property type="entry name" value="GIY-YIG"/>
    <property type="match status" value="1"/>
</dbReference>
<dbReference type="Proteomes" id="UP000639338">
    <property type="component" value="Unassembled WGS sequence"/>
</dbReference>
<dbReference type="GO" id="GO:0008821">
    <property type="term" value="F:crossover junction DNA endonuclease activity"/>
    <property type="evidence" value="ECO:0007669"/>
    <property type="project" value="TreeGrafter"/>
</dbReference>
<evidence type="ECO:0000256" key="6">
    <source>
        <dbReference type="ARBA" id="ARBA00022801"/>
    </source>
</evidence>
<dbReference type="Pfam" id="PF21202">
    <property type="entry name" value="SLX1_C"/>
    <property type="match status" value="1"/>
</dbReference>